<proteinExistence type="predicted"/>
<organism evidence="2 3">
    <name type="scientific">Stylosanthes scabra</name>
    <dbReference type="NCBI Taxonomy" id="79078"/>
    <lineage>
        <taxon>Eukaryota</taxon>
        <taxon>Viridiplantae</taxon>
        <taxon>Streptophyta</taxon>
        <taxon>Embryophyta</taxon>
        <taxon>Tracheophyta</taxon>
        <taxon>Spermatophyta</taxon>
        <taxon>Magnoliopsida</taxon>
        <taxon>eudicotyledons</taxon>
        <taxon>Gunneridae</taxon>
        <taxon>Pentapetalae</taxon>
        <taxon>rosids</taxon>
        <taxon>fabids</taxon>
        <taxon>Fabales</taxon>
        <taxon>Fabaceae</taxon>
        <taxon>Papilionoideae</taxon>
        <taxon>50 kb inversion clade</taxon>
        <taxon>dalbergioids sensu lato</taxon>
        <taxon>Dalbergieae</taxon>
        <taxon>Pterocarpus clade</taxon>
        <taxon>Stylosanthes</taxon>
    </lineage>
</organism>
<protein>
    <submittedName>
        <fullName evidence="2">Uncharacterized protein</fullName>
    </submittedName>
</protein>
<feature type="region of interest" description="Disordered" evidence="1">
    <location>
        <begin position="146"/>
        <end position="170"/>
    </location>
</feature>
<evidence type="ECO:0000313" key="2">
    <source>
        <dbReference type="EMBL" id="MED6208578.1"/>
    </source>
</evidence>
<evidence type="ECO:0000313" key="3">
    <source>
        <dbReference type="Proteomes" id="UP001341840"/>
    </source>
</evidence>
<sequence>MAMNILDHFQKEDASDTNLREMAPSTDGGNARNPTRRKTKGNNPIGCKKNERCRICRYVQYNRTIPMVDPNLTEDLDGTPEITLLADSESETGFHFYNSECGRTNVQRHLVSMELTSKWRRIDNNFKGGSSVVLLSQGWNSLLGLSSKKNSTPKKDKVGSRDVGRRPPAATVSRDVSFCPTWKQKPHRHLLLPMVRCCRKPSFGPLDPS</sequence>
<dbReference type="Proteomes" id="UP001341840">
    <property type="component" value="Unassembled WGS sequence"/>
</dbReference>
<name>A0ABU6YI86_9FABA</name>
<dbReference type="EMBL" id="JASCZI010241947">
    <property type="protein sequence ID" value="MED6208578.1"/>
    <property type="molecule type" value="Genomic_DNA"/>
</dbReference>
<evidence type="ECO:0000256" key="1">
    <source>
        <dbReference type="SAM" id="MobiDB-lite"/>
    </source>
</evidence>
<accession>A0ABU6YI86</accession>
<keyword evidence="3" id="KW-1185">Reference proteome</keyword>
<reference evidence="2 3" key="1">
    <citation type="journal article" date="2023" name="Plants (Basel)">
        <title>Bridging the Gap: Combining Genomics and Transcriptomics Approaches to Understand Stylosanthes scabra, an Orphan Legume from the Brazilian Caatinga.</title>
        <authorList>
            <person name="Ferreira-Neto J.R.C."/>
            <person name="da Silva M.D."/>
            <person name="Binneck E."/>
            <person name="de Melo N.F."/>
            <person name="da Silva R.H."/>
            <person name="de Melo A.L.T.M."/>
            <person name="Pandolfi V."/>
            <person name="Bustamante F.O."/>
            <person name="Brasileiro-Vidal A.C."/>
            <person name="Benko-Iseppon A.M."/>
        </authorList>
    </citation>
    <scope>NUCLEOTIDE SEQUENCE [LARGE SCALE GENOMIC DNA]</scope>
    <source>
        <tissue evidence="2">Leaves</tissue>
    </source>
</reference>
<feature type="region of interest" description="Disordered" evidence="1">
    <location>
        <begin position="1"/>
        <end position="44"/>
    </location>
</feature>
<gene>
    <name evidence="2" type="ORF">PIB30_046582</name>
</gene>
<feature type="compositionally biased region" description="Basic and acidic residues" evidence="1">
    <location>
        <begin position="153"/>
        <end position="165"/>
    </location>
</feature>
<comment type="caution">
    <text evidence="2">The sequence shown here is derived from an EMBL/GenBank/DDBJ whole genome shotgun (WGS) entry which is preliminary data.</text>
</comment>